<keyword evidence="5 8" id="KW-1133">Transmembrane helix</keyword>
<keyword evidence="4 8" id="KW-0812">Transmembrane</keyword>
<comment type="subcellular location">
    <subcellularLocation>
        <location evidence="1">Membrane</location>
        <topology evidence="1">Multi-pass membrane protein</topology>
    </subcellularLocation>
</comment>
<evidence type="ECO:0000256" key="5">
    <source>
        <dbReference type="ARBA" id="ARBA00022989"/>
    </source>
</evidence>
<feature type="transmembrane region" description="Helical" evidence="8">
    <location>
        <begin position="659"/>
        <end position="679"/>
    </location>
</feature>
<dbReference type="AlphaFoldDB" id="A0A1Y1YBS7"/>
<dbReference type="PANTHER" id="PTHR12266:SF0">
    <property type="entry name" value="MITOCHONDRIAL SODIUM_CALCIUM EXCHANGER PROTEIN"/>
    <property type="match status" value="1"/>
</dbReference>
<evidence type="ECO:0000313" key="10">
    <source>
        <dbReference type="EMBL" id="ORX95438.1"/>
    </source>
</evidence>
<dbReference type="GO" id="GO:0006874">
    <property type="term" value="P:intracellular calcium ion homeostasis"/>
    <property type="evidence" value="ECO:0007669"/>
    <property type="project" value="TreeGrafter"/>
</dbReference>
<evidence type="ECO:0000256" key="2">
    <source>
        <dbReference type="ARBA" id="ARBA00008170"/>
    </source>
</evidence>
<dbReference type="InterPro" id="IPR051359">
    <property type="entry name" value="CaCA_antiporter"/>
</dbReference>
<feature type="transmembrane region" description="Helical" evidence="8">
    <location>
        <begin position="54"/>
        <end position="79"/>
    </location>
</feature>
<feature type="transmembrane region" description="Helical" evidence="8">
    <location>
        <begin position="578"/>
        <end position="600"/>
    </location>
</feature>
<feature type="compositionally biased region" description="Polar residues" evidence="7">
    <location>
        <begin position="351"/>
        <end position="360"/>
    </location>
</feature>
<feature type="compositionally biased region" description="Polar residues" evidence="7">
    <location>
        <begin position="309"/>
        <end position="328"/>
    </location>
</feature>
<protein>
    <recommendedName>
        <fullName evidence="9">Sodium/calcium exchanger membrane region domain-containing protein</fullName>
    </recommendedName>
</protein>
<keyword evidence="6 8" id="KW-0472">Membrane</keyword>
<dbReference type="FunCoup" id="A0A1Y1YBS7">
    <property type="interactions" value="80"/>
</dbReference>
<keyword evidence="3" id="KW-0813">Transport</keyword>
<dbReference type="Proteomes" id="UP000193498">
    <property type="component" value="Unassembled WGS sequence"/>
</dbReference>
<dbReference type="OrthoDB" id="407410at2759"/>
<feature type="region of interest" description="Disordered" evidence="7">
    <location>
        <begin position="302"/>
        <end position="336"/>
    </location>
</feature>
<dbReference type="Pfam" id="PF01699">
    <property type="entry name" value="Na_Ca_ex"/>
    <property type="match status" value="2"/>
</dbReference>
<feature type="transmembrane region" description="Helical" evidence="8">
    <location>
        <begin position="133"/>
        <end position="154"/>
    </location>
</feature>
<feature type="domain" description="Sodium/calcium exchanger membrane region" evidence="9">
    <location>
        <begin position="64"/>
        <end position="205"/>
    </location>
</feature>
<feature type="transmembrane region" description="Helical" evidence="8">
    <location>
        <begin position="555"/>
        <end position="572"/>
    </location>
</feature>
<feature type="transmembrane region" description="Helical" evidence="8">
    <location>
        <begin position="691"/>
        <end position="711"/>
    </location>
</feature>
<reference evidence="10 11" key="1">
    <citation type="submission" date="2016-07" db="EMBL/GenBank/DDBJ databases">
        <title>Pervasive Adenine N6-methylation of Active Genes in Fungi.</title>
        <authorList>
            <consortium name="DOE Joint Genome Institute"/>
            <person name="Mondo S.J."/>
            <person name="Dannebaum R.O."/>
            <person name="Kuo R.C."/>
            <person name="Labutti K."/>
            <person name="Haridas S."/>
            <person name="Kuo A."/>
            <person name="Salamov A."/>
            <person name="Ahrendt S.R."/>
            <person name="Lipzen A."/>
            <person name="Sullivan W."/>
            <person name="Andreopoulos W.B."/>
            <person name="Clum A."/>
            <person name="Lindquist E."/>
            <person name="Daum C."/>
            <person name="Ramamoorthy G.K."/>
            <person name="Gryganskyi A."/>
            <person name="Culley D."/>
            <person name="Magnuson J.K."/>
            <person name="James T.Y."/>
            <person name="O'Malley M.A."/>
            <person name="Stajich J.E."/>
            <person name="Spatafora J.W."/>
            <person name="Visel A."/>
            <person name="Grigoriev I.V."/>
        </authorList>
    </citation>
    <scope>NUCLEOTIDE SEQUENCE [LARGE SCALE GENOMIC DNA]</scope>
    <source>
        <strain evidence="10 11">CBS 931.73</strain>
    </source>
</reference>
<dbReference type="InterPro" id="IPR004837">
    <property type="entry name" value="NaCa_Exmemb"/>
</dbReference>
<proteinExistence type="inferred from homology"/>
<gene>
    <name evidence="10" type="ORF">K493DRAFT_351588</name>
</gene>
<feature type="domain" description="Sodium/calcium exchanger membrane region" evidence="9">
    <location>
        <begin position="557"/>
        <end position="705"/>
    </location>
</feature>
<feature type="region of interest" description="Disordered" evidence="7">
    <location>
        <begin position="351"/>
        <end position="379"/>
    </location>
</feature>
<dbReference type="GO" id="GO:0008324">
    <property type="term" value="F:monoatomic cation transmembrane transporter activity"/>
    <property type="evidence" value="ECO:0007669"/>
    <property type="project" value="TreeGrafter"/>
</dbReference>
<comment type="caution">
    <text evidence="10">The sequence shown here is derived from an EMBL/GenBank/DDBJ whole genome shotgun (WGS) entry which is preliminary data.</text>
</comment>
<dbReference type="PANTHER" id="PTHR12266">
    <property type="entry name" value="NA+/CA2+ K+ INDEPENDENT EXCHANGER"/>
    <property type="match status" value="1"/>
</dbReference>
<dbReference type="InParanoid" id="A0A1Y1YBS7"/>
<dbReference type="InterPro" id="IPR044880">
    <property type="entry name" value="NCX_ion-bd_dom_sf"/>
</dbReference>
<comment type="similarity">
    <text evidence="2">Belongs to the Ca(2+):cation antiporter (CaCA) (TC 2.A.19) family.</text>
</comment>
<evidence type="ECO:0000256" key="4">
    <source>
        <dbReference type="ARBA" id="ARBA00022692"/>
    </source>
</evidence>
<evidence type="ECO:0000313" key="11">
    <source>
        <dbReference type="Proteomes" id="UP000193498"/>
    </source>
</evidence>
<organism evidence="10 11">
    <name type="scientific">Basidiobolus meristosporus CBS 931.73</name>
    <dbReference type="NCBI Taxonomy" id="1314790"/>
    <lineage>
        <taxon>Eukaryota</taxon>
        <taxon>Fungi</taxon>
        <taxon>Fungi incertae sedis</taxon>
        <taxon>Zoopagomycota</taxon>
        <taxon>Entomophthoromycotina</taxon>
        <taxon>Basidiobolomycetes</taxon>
        <taxon>Basidiobolales</taxon>
        <taxon>Basidiobolaceae</taxon>
        <taxon>Basidiobolus</taxon>
    </lineage>
</organism>
<feature type="transmembrane region" description="Helical" evidence="8">
    <location>
        <begin position="160"/>
        <end position="180"/>
    </location>
</feature>
<feature type="transmembrane region" description="Helical" evidence="8">
    <location>
        <begin position="99"/>
        <end position="121"/>
    </location>
</feature>
<feature type="transmembrane region" description="Helical" evidence="8">
    <location>
        <begin position="192"/>
        <end position="209"/>
    </location>
</feature>
<sequence>MVPFISCEALEETQECEKIYEHADRCAFVRENCADLQSSLLNYLDFYYCGFKPAFGFAAFFLLATWLLFLFAFVGTAASDYFCPNLSSIATTLNLSENLAGVTFLAFGNGAPDVFTTFSALKANSSGLAFGELIGAAAFISSVVVGSMAIVKPFRVSSSAFLRDILFFTGAIIAILACLWDGKVTLFESVGLIIYYAVYVSVVVWKNWVEVRGEQHKTLVQQARAEYAQWDDEPFFLLENNNEGPVGRSSGSHEEEPLLADEQDEDHNIPFLGQSAPPIRRRKSLLSAIEFRDVVQNLHPYNSSSSFSLTRTNSVFSRRSTSNPQTRSHSGEEAPVVPSHGLSIIITSDTDGADTTTVTNSPLPLSPLPSPNSGETRVRRVSFGDPDLYQPSDVQALIVSPTESSTSTPLLSPTITYTNSKVVQSAKNVTRVLFPGIQQWKQKSGFGQAAGLITLPIQFLLKCTVPVAEEVYQTEVDVSPVTEDGETINESVYLEEIKTNTWVKWLTVLQFFTVLPADDTPAFRFAWIPPIVGSVFAGCCFLLTKSYEIPTHYHLVSYVGFLSALAWIYLIANEVVGLLQALGLILGLSESIIGLTIFAMGNSLGDFVANVTMAKMGFPMMAVSACYGGPMLNILIGIGASATYIIASTGEDYPINPSITVFVCGCGLLATLLTALLYLPRNGYHFTRQYGYCLVAIYLTCMCINVALEIAG</sequence>
<evidence type="ECO:0000256" key="6">
    <source>
        <dbReference type="ARBA" id="ARBA00023136"/>
    </source>
</evidence>
<evidence type="ECO:0000256" key="1">
    <source>
        <dbReference type="ARBA" id="ARBA00004141"/>
    </source>
</evidence>
<feature type="transmembrane region" description="Helical" evidence="8">
    <location>
        <begin position="621"/>
        <end position="647"/>
    </location>
</feature>
<dbReference type="STRING" id="1314790.A0A1Y1YBS7"/>
<evidence type="ECO:0000256" key="8">
    <source>
        <dbReference type="SAM" id="Phobius"/>
    </source>
</evidence>
<evidence type="ECO:0000256" key="3">
    <source>
        <dbReference type="ARBA" id="ARBA00022448"/>
    </source>
</evidence>
<name>A0A1Y1YBS7_9FUNG</name>
<keyword evidence="11" id="KW-1185">Reference proteome</keyword>
<evidence type="ECO:0000256" key="7">
    <source>
        <dbReference type="SAM" id="MobiDB-lite"/>
    </source>
</evidence>
<dbReference type="Gene3D" id="1.20.1420.30">
    <property type="entry name" value="NCX, central ion-binding region"/>
    <property type="match status" value="2"/>
</dbReference>
<dbReference type="EMBL" id="MCFE01000176">
    <property type="protein sequence ID" value="ORX95438.1"/>
    <property type="molecule type" value="Genomic_DNA"/>
</dbReference>
<accession>A0A1Y1YBS7</accession>
<dbReference type="GO" id="GO:0016020">
    <property type="term" value="C:membrane"/>
    <property type="evidence" value="ECO:0007669"/>
    <property type="project" value="UniProtKB-SubCell"/>
</dbReference>
<feature type="region of interest" description="Disordered" evidence="7">
    <location>
        <begin position="244"/>
        <end position="275"/>
    </location>
</feature>
<evidence type="ECO:0000259" key="9">
    <source>
        <dbReference type="Pfam" id="PF01699"/>
    </source>
</evidence>
<feature type="transmembrane region" description="Helical" evidence="8">
    <location>
        <begin position="525"/>
        <end position="543"/>
    </location>
</feature>